<sequence>MRFPGSLHGKTGLKVVKIPIDDLTGFNPLSDAIPTVFKSGEVTVNAQKKIEMRFGGEDIKIEGKQKVKKDLGIFLISSGRATLE</sequence>
<name>T1A6W2_9ZZZZ</name>
<gene>
    <name evidence="1" type="ORF">B1A_11541</name>
</gene>
<organism evidence="1">
    <name type="scientific">mine drainage metagenome</name>
    <dbReference type="NCBI Taxonomy" id="410659"/>
    <lineage>
        <taxon>unclassified sequences</taxon>
        <taxon>metagenomes</taxon>
        <taxon>ecological metagenomes</taxon>
    </lineage>
</organism>
<proteinExistence type="predicted"/>
<evidence type="ECO:0000313" key="1">
    <source>
        <dbReference type="EMBL" id="EQD56431.1"/>
    </source>
</evidence>
<reference evidence="1" key="2">
    <citation type="journal article" date="2014" name="ISME J.">
        <title>Microbial stratification in low pH oxic and suboxic macroscopic growths along an acid mine drainage.</title>
        <authorList>
            <person name="Mendez-Garcia C."/>
            <person name="Mesa V."/>
            <person name="Sprenger R.R."/>
            <person name="Richter M."/>
            <person name="Diez M.S."/>
            <person name="Solano J."/>
            <person name="Bargiela R."/>
            <person name="Golyshina O.V."/>
            <person name="Manteca A."/>
            <person name="Ramos J.L."/>
            <person name="Gallego J.R."/>
            <person name="Llorente I."/>
            <person name="Martins Dos Santos V.A."/>
            <person name="Jensen O.N."/>
            <person name="Pelaez A.I."/>
            <person name="Sanchez J."/>
            <person name="Ferrer M."/>
        </authorList>
    </citation>
    <scope>NUCLEOTIDE SEQUENCE</scope>
</reference>
<reference evidence="1" key="1">
    <citation type="submission" date="2013-08" db="EMBL/GenBank/DDBJ databases">
        <authorList>
            <person name="Mendez C."/>
            <person name="Richter M."/>
            <person name="Ferrer M."/>
            <person name="Sanchez J."/>
        </authorList>
    </citation>
    <scope>NUCLEOTIDE SEQUENCE</scope>
</reference>
<protein>
    <submittedName>
        <fullName evidence="1">DNA primase small subunit</fullName>
    </submittedName>
</protein>
<dbReference type="Gene3D" id="3.90.920.10">
    <property type="entry name" value="DNA primase, PRIM domain"/>
    <property type="match status" value="1"/>
</dbReference>
<dbReference type="EMBL" id="AUZX01008269">
    <property type="protein sequence ID" value="EQD56431.1"/>
    <property type="molecule type" value="Genomic_DNA"/>
</dbReference>
<comment type="caution">
    <text evidence="1">The sequence shown here is derived from an EMBL/GenBank/DDBJ whole genome shotgun (WGS) entry which is preliminary data.</text>
</comment>
<accession>T1A6W2</accession>
<dbReference type="AlphaFoldDB" id="T1A6W2"/>
<dbReference type="SUPFAM" id="SSF56747">
    <property type="entry name" value="Prim-pol domain"/>
    <property type="match status" value="1"/>
</dbReference>